<organism evidence="1 2">
    <name type="scientific">Winogradskyella haliclonae</name>
    <dbReference type="NCBI Taxonomy" id="2048558"/>
    <lineage>
        <taxon>Bacteria</taxon>
        <taxon>Pseudomonadati</taxon>
        <taxon>Bacteroidota</taxon>
        <taxon>Flavobacteriia</taxon>
        <taxon>Flavobacteriales</taxon>
        <taxon>Flavobacteriaceae</taxon>
        <taxon>Winogradskyella</taxon>
    </lineage>
</organism>
<accession>A0ABQ2C262</accession>
<evidence type="ECO:0000313" key="1">
    <source>
        <dbReference type="EMBL" id="GGI58464.1"/>
    </source>
</evidence>
<comment type="caution">
    <text evidence="1">The sequence shown here is derived from an EMBL/GenBank/DDBJ whole genome shotgun (WGS) entry which is preliminary data.</text>
</comment>
<keyword evidence="2" id="KW-1185">Reference proteome</keyword>
<reference evidence="2" key="1">
    <citation type="journal article" date="2019" name="Int. J. Syst. Evol. Microbiol.">
        <title>The Global Catalogue of Microorganisms (GCM) 10K type strain sequencing project: providing services to taxonomists for standard genome sequencing and annotation.</title>
        <authorList>
            <consortium name="The Broad Institute Genomics Platform"/>
            <consortium name="The Broad Institute Genome Sequencing Center for Infectious Disease"/>
            <person name="Wu L."/>
            <person name="Ma J."/>
        </authorList>
    </citation>
    <scope>NUCLEOTIDE SEQUENCE [LARGE SCALE GENOMIC DNA]</scope>
    <source>
        <strain evidence="2">CCM 8681</strain>
    </source>
</reference>
<protein>
    <submittedName>
        <fullName evidence="1">Uncharacterized protein</fullName>
    </submittedName>
</protein>
<name>A0ABQ2C262_9FLAO</name>
<sequence>MVLCSSCEYTTPKRTAISVLADRTDTNITSPKTDDVLNLLDIDASPNDGVDLKFQNIGHVDFNPTYSVSLKPSSFLGNDYERKSEIKGFLKAVDTLITIENNKLYNFRNSSIIVPLLNKLTALSNSNANSKHVLLYSDLFEYSDIYNVYDYKSEIQLQKHTSSVAELFSSRLNIPDLSGITLHIVYYPKTKSQNRLFQKMVRVYRELFEDSGLTIKIGIDNRVL</sequence>
<proteinExistence type="predicted"/>
<dbReference type="Proteomes" id="UP000624701">
    <property type="component" value="Unassembled WGS sequence"/>
</dbReference>
<gene>
    <name evidence="1" type="ORF">GCM10011444_27730</name>
</gene>
<evidence type="ECO:0000313" key="2">
    <source>
        <dbReference type="Proteomes" id="UP000624701"/>
    </source>
</evidence>
<dbReference type="EMBL" id="BMDQ01000006">
    <property type="protein sequence ID" value="GGI58464.1"/>
    <property type="molecule type" value="Genomic_DNA"/>
</dbReference>